<feature type="signal peptide" evidence="1">
    <location>
        <begin position="1"/>
        <end position="21"/>
    </location>
</feature>
<dbReference type="InterPro" id="IPR013424">
    <property type="entry name" value="Ice-binding_C"/>
</dbReference>
<evidence type="ECO:0000256" key="1">
    <source>
        <dbReference type="SAM" id="SignalP"/>
    </source>
</evidence>
<dbReference type="Proteomes" id="UP001595555">
    <property type="component" value="Unassembled WGS sequence"/>
</dbReference>
<keyword evidence="4" id="KW-1185">Reference proteome</keyword>
<dbReference type="Pfam" id="PF07589">
    <property type="entry name" value="PEP-CTERM"/>
    <property type="match status" value="1"/>
</dbReference>
<gene>
    <name evidence="3" type="primary">xdp1</name>
    <name evidence="3" type="ORF">ACFODX_10070</name>
</gene>
<dbReference type="EMBL" id="JBHRTF010000004">
    <property type="protein sequence ID" value="MFC3115903.1"/>
    <property type="molecule type" value="Genomic_DNA"/>
</dbReference>
<dbReference type="RefSeq" id="WP_378118661.1">
    <property type="nucleotide sequence ID" value="NZ_JBHRTF010000004.1"/>
</dbReference>
<protein>
    <submittedName>
        <fullName evidence="3">Exosortase-dependent surface protein XDP1</fullName>
    </submittedName>
</protein>
<feature type="chain" id="PRO_5045573090" evidence="1">
    <location>
        <begin position="22"/>
        <end position="268"/>
    </location>
</feature>
<reference evidence="4" key="1">
    <citation type="journal article" date="2019" name="Int. J. Syst. Evol. Microbiol.">
        <title>The Global Catalogue of Microorganisms (GCM) 10K type strain sequencing project: providing services to taxonomists for standard genome sequencing and annotation.</title>
        <authorList>
            <consortium name="The Broad Institute Genomics Platform"/>
            <consortium name="The Broad Institute Genome Sequencing Center for Infectious Disease"/>
            <person name="Wu L."/>
            <person name="Ma J."/>
        </authorList>
    </citation>
    <scope>NUCLEOTIDE SEQUENCE [LARGE SCALE GENOMIC DNA]</scope>
    <source>
        <strain evidence="4">KCTC 52237</strain>
    </source>
</reference>
<evidence type="ECO:0000313" key="4">
    <source>
        <dbReference type="Proteomes" id="UP001595555"/>
    </source>
</evidence>
<organism evidence="3 4">
    <name type="scientific">Cellvibrio fontiphilus</name>
    <dbReference type="NCBI Taxonomy" id="1815559"/>
    <lineage>
        <taxon>Bacteria</taxon>
        <taxon>Pseudomonadati</taxon>
        <taxon>Pseudomonadota</taxon>
        <taxon>Gammaproteobacteria</taxon>
        <taxon>Cellvibrionales</taxon>
        <taxon>Cellvibrionaceae</taxon>
        <taxon>Cellvibrio</taxon>
    </lineage>
</organism>
<evidence type="ECO:0000313" key="3">
    <source>
        <dbReference type="EMBL" id="MFC3115903.1"/>
    </source>
</evidence>
<comment type="caution">
    <text evidence="3">The sequence shown here is derived from an EMBL/GenBank/DDBJ whole genome shotgun (WGS) entry which is preliminary data.</text>
</comment>
<dbReference type="NCBIfam" id="NF041927">
    <property type="entry name" value="Xrt_dep_XDP1"/>
    <property type="match status" value="1"/>
</dbReference>
<feature type="domain" description="Ice-binding protein C-terminal" evidence="2">
    <location>
        <begin position="246"/>
        <end position="267"/>
    </location>
</feature>
<sequence length="268" mass="29286">MRTLVNLLGCFSLLAATSAVAGPISINLNTPDSRNGALNATYAMQYNYNEGDINLSVTGWSYGVNKTKTCKRYNYWGQCAEYKTVTSVKQEIEQDYVGKWDGLGVEKTDSPNHAVDNEGGDFDMHLLSFDQMVIVDSLDMGWISNDSDVTVLAYTGTNFDSASLLGKKWQDLLGMGWSLVGNYYNVDYHPNSGKINAGKVVAQHWLVGAYNDVFGGFTGDNINKTGGNDYYKLKGITLDKPPVVEVPEPGALLLLALGLIGLGVRRRI</sequence>
<dbReference type="InterPro" id="IPR049672">
    <property type="entry name" value="Xrt_dep_XDP1"/>
</dbReference>
<name>A0ABV7FGK6_9GAMM</name>
<evidence type="ECO:0000259" key="2">
    <source>
        <dbReference type="Pfam" id="PF07589"/>
    </source>
</evidence>
<dbReference type="NCBIfam" id="TIGR02595">
    <property type="entry name" value="PEP_CTERM"/>
    <property type="match status" value="1"/>
</dbReference>
<proteinExistence type="predicted"/>
<keyword evidence="1" id="KW-0732">Signal</keyword>
<accession>A0ABV7FGK6</accession>